<reference evidence="3" key="1">
    <citation type="journal article" date="2017" name="Genome Biol.">
        <title>Comparative genomics reveals high biological diversity and specific adaptations in the industrially and medically important fungal genus Aspergillus.</title>
        <authorList>
            <person name="de Vries R.P."/>
            <person name="Riley R."/>
            <person name="Wiebenga A."/>
            <person name="Aguilar-Osorio G."/>
            <person name="Amillis S."/>
            <person name="Uchima C.A."/>
            <person name="Anderluh G."/>
            <person name="Asadollahi M."/>
            <person name="Askin M."/>
            <person name="Barry K."/>
            <person name="Battaglia E."/>
            <person name="Bayram O."/>
            <person name="Benocci T."/>
            <person name="Braus-Stromeyer S.A."/>
            <person name="Caldana C."/>
            <person name="Canovas D."/>
            <person name="Cerqueira G.C."/>
            <person name="Chen F."/>
            <person name="Chen W."/>
            <person name="Choi C."/>
            <person name="Clum A."/>
            <person name="Dos Santos R.A."/>
            <person name="Damasio A.R."/>
            <person name="Diallinas G."/>
            <person name="Emri T."/>
            <person name="Fekete E."/>
            <person name="Flipphi M."/>
            <person name="Freyberg S."/>
            <person name="Gallo A."/>
            <person name="Gournas C."/>
            <person name="Habgood R."/>
            <person name="Hainaut M."/>
            <person name="Harispe M.L."/>
            <person name="Henrissat B."/>
            <person name="Hilden K.S."/>
            <person name="Hope R."/>
            <person name="Hossain A."/>
            <person name="Karabika E."/>
            <person name="Karaffa L."/>
            <person name="Karanyi Z."/>
            <person name="Krasevec N."/>
            <person name="Kuo A."/>
            <person name="Kusch H."/>
            <person name="LaButti K."/>
            <person name="Lagendijk E.L."/>
            <person name="Lapidus A."/>
            <person name="Levasseur A."/>
            <person name="Lindquist E."/>
            <person name="Lipzen A."/>
            <person name="Logrieco A.F."/>
            <person name="MacCabe A."/>
            <person name="Maekelae M.R."/>
            <person name="Malavazi I."/>
            <person name="Melin P."/>
            <person name="Meyer V."/>
            <person name="Mielnichuk N."/>
            <person name="Miskei M."/>
            <person name="Molnar A.P."/>
            <person name="Mule G."/>
            <person name="Ngan C.Y."/>
            <person name="Orejas M."/>
            <person name="Orosz E."/>
            <person name="Ouedraogo J.P."/>
            <person name="Overkamp K.M."/>
            <person name="Park H.-S."/>
            <person name="Perrone G."/>
            <person name="Piumi F."/>
            <person name="Punt P.J."/>
            <person name="Ram A.F."/>
            <person name="Ramon A."/>
            <person name="Rauscher S."/>
            <person name="Record E."/>
            <person name="Riano-Pachon D.M."/>
            <person name="Robert V."/>
            <person name="Roehrig J."/>
            <person name="Ruller R."/>
            <person name="Salamov A."/>
            <person name="Salih N.S."/>
            <person name="Samson R.A."/>
            <person name="Sandor E."/>
            <person name="Sanguinetti M."/>
            <person name="Schuetze T."/>
            <person name="Sepcic K."/>
            <person name="Shelest E."/>
            <person name="Sherlock G."/>
            <person name="Sophianopoulou V."/>
            <person name="Squina F.M."/>
            <person name="Sun H."/>
            <person name="Susca A."/>
            <person name="Todd R.B."/>
            <person name="Tsang A."/>
            <person name="Unkles S.E."/>
            <person name="van de Wiele N."/>
            <person name="van Rossen-Uffink D."/>
            <person name="Oliveira J.V."/>
            <person name="Vesth T.C."/>
            <person name="Visser J."/>
            <person name="Yu J.-H."/>
            <person name="Zhou M."/>
            <person name="Andersen M.R."/>
            <person name="Archer D.B."/>
            <person name="Baker S.E."/>
            <person name="Benoit I."/>
            <person name="Brakhage A.A."/>
            <person name="Braus G.H."/>
            <person name="Fischer R."/>
            <person name="Frisvad J.C."/>
            <person name="Goldman G.H."/>
            <person name="Houbraken J."/>
            <person name="Oakley B."/>
            <person name="Pocsi I."/>
            <person name="Scazzocchio C."/>
            <person name="Seiboth B."/>
            <person name="vanKuyk P.A."/>
            <person name="Wortman J."/>
            <person name="Dyer P.S."/>
            <person name="Grigoriev I.V."/>
        </authorList>
    </citation>
    <scope>NUCLEOTIDE SEQUENCE [LARGE SCALE GENOMIC DNA]</scope>
    <source>
        <strain evidence="3">CBS 106.47</strain>
    </source>
</reference>
<dbReference type="AlphaFoldDB" id="A0A1M3SYW6"/>
<evidence type="ECO:0000313" key="3">
    <source>
        <dbReference type="Proteomes" id="UP000184063"/>
    </source>
</evidence>
<evidence type="ECO:0000313" key="2">
    <source>
        <dbReference type="EMBL" id="OJZ79671.1"/>
    </source>
</evidence>
<dbReference type="OrthoDB" id="4283126at2759"/>
<sequence>MDSSNAWRIVAEISAQALQMDRDQQTQKHECHVLRETSKKTSAERDEAVQLADVLYETNQQMGEVIDHFLQERVNNGRESESIEVILTHILRQRDRSETGNGSQSSIATGEGKGNGSAIEENPGAVGADTQVAGI</sequence>
<feature type="region of interest" description="Disordered" evidence="1">
    <location>
        <begin position="92"/>
        <end position="135"/>
    </location>
</feature>
<organism evidence="2 3">
    <name type="scientific">Aspergillus luchuensis (strain CBS 106.47)</name>
    <dbReference type="NCBI Taxonomy" id="1137211"/>
    <lineage>
        <taxon>Eukaryota</taxon>
        <taxon>Fungi</taxon>
        <taxon>Dikarya</taxon>
        <taxon>Ascomycota</taxon>
        <taxon>Pezizomycotina</taxon>
        <taxon>Eurotiomycetes</taxon>
        <taxon>Eurotiomycetidae</taxon>
        <taxon>Eurotiales</taxon>
        <taxon>Aspergillaceae</taxon>
        <taxon>Aspergillus</taxon>
        <taxon>Aspergillus subgen. Circumdati</taxon>
    </lineage>
</organism>
<dbReference type="Proteomes" id="UP000184063">
    <property type="component" value="Unassembled WGS sequence"/>
</dbReference>
<feature type="compositionally biased region" description="Polar residues" evidence="1">
    <location>
        <begin position="99"/>
        <end position="108"/>
    </location>
</feature>
<dbReference type="EMBL" id="KV878278">
    <property type="protein sequence ID" value="OJZ79671.1"/>
    <property type="molecule type" value="Genomic_DNA"/>
</dbReference>
<gene>
    <name evidence="2" type="ORF">ASPFODRAFT_54839</name>
</gene>
<name>A0A1M3SYW6_ASPLC</name>
<protein>
    <submittedName>
        <fullName evidence="2">Uncharacterized protein</fullName>
    </submittedName>
</protein>
<evidence type="ECO:0000256" key="1">
    <source>
        <dbReference type="SAM" id="MobiDB-lite"/>
    </source>
</evidence>
<proteinExistence type="predicted"/>
<accession>A0A1M3SYW6</accession>
<dbReference type="VEuPathDB" id="FungiDB:ASPFODRAFT_54839"/>